<comment type="caution">
    <text evidence="6">The sequence shown here is derived from an EMBL/GenBank/DDBJ whole genome shotgun (WGS) entry which is preliminary data.</text>
</comment>
<dbReference type="SUPFAM" id="SSF55073">
    <property type="entry name" value="Nucleotide cyclase"/>
    <property type="match status" value="1"/>
</dbReference>
<dbReference type="Pfam" id="PF00072">
    <property type="entry name" value="Response_reg"/>
    <property type="match status" value="1"/>
</dbReference>
<dbReference type="Gene3D" id="3.30.70.270">
    <property type="match status" value="1"/>
</dbReference>
<dbReference type="SUPFAM" id="SSF141868">
    <property type="entry name" value="EAL domain-like"/>
    <property type="match status" value="1"/>
</dbReference>
<dbReference type="PROSITE" id="PS50110">
    <property type="entry name" value="RESPONSE_REGULATORY"/>
    <property type="match status" value="1"/>
</dbReference>
<dbReference type="InterPro" id="IPR050706">
    <property type="entry name" value="Cyclic-di-GMP_PDE-like"/>
</dbReference>
<comment type="caution">
    <text evidence="3">Lacks conserved residue(s) required for the propagation of feature annotation.</text>
</comment>
<dbReference type="SMART" id="SM00052">
    <property type="entry name" value="EAL"/>
    <property type="match status" value="1"/>
</dbReference>
<evidence type="ECO:0000259" key="5">
    <source>
        <dbReference type="PROSITE" id="PS50883"/>
    </source>
</evidence>
<reference evidence="6 7" key="1">
    <citation type="journal article" date="2020" name="Cell Host Microbe">
        <title>Functional and Genomic Variation between Human-Derived Isolates of Lachnospiraceae Reveals Inter- and Intra-Species Diversity.</title>
        <authorList>
            <person name="Sorbara M.T."/>
            <person name="Littmann E.R."/>
            <person name="Fontana E."/>
            <person name="Moody T.U."/>
            <person name="Kohout C.E."/>
            <person name="Gjonbalaj M."/>
            <person name="Eaton V."/>
            <person name="Seok R."/>
            <person name="Leiner I.M."/>
            <person name="Pamer E.G."/>
        </authorList>
    </citation>
    <scope>NUCLEOTIDE SEQUENCE [LARGE SCALE GENOMIC DNA]</scope>
    <source>
        <strain evidence="6 7">MSK.1.17</strain>
    </source>
</reference>
<evidence type="ECO:0000259" key="4">
    <source>
        <dbReference type="PROSITE" id="PS50110"/>
    </source>
</evidence>
<dbReference type="Gene3D" id="3.40.50.2300">
    <property type="match status" value="1"/>
</dbReference>
<protein>
    <recommendedName>
        <fullName evidence="1">Stage 0 sporulation protein A homolog</fullName>
    </recommendedName>
</protein>
<dbReference type="SMART" id="SM00267">
    <property type="entry name" value="GGDEF"/>
    <property type="match status" value="1"/>
</dbReference>
<dbReference type="SMART" id="SM00448">
    <property type="entry name" value="REC"/>
    <property type="match status" value="1"/>
</dbReference>
<dbReference type="InterPro" id="IPR011006">
    <property type="entry name" value="CheY-like_superfamily"/>
</dbReference>
<dbReference type="CDD" id="cd01948">
    <property type="entry name" value="EAL"/>
    <property type="match status" value="1"/>
</dbReference>
<evidence type="ECO:0000256" key="2">
    <source>
        <dbReference type="ARBA" id="ARBA00024867"/>
    </source>
</evidence>
<dbReference type="EMBL" id="JAAITT010000006">
    <property type="protein sequence ID" value="NSJ48192.1"/>
    <property type="molecule type" value="Genomic_DNA"/>
</dbReference>
<feature type="domain" description="EAL" evidence="5">
    <location>
        <begin position="311"/>
        <end position="565"/>
    </location>
</feature>
<feature type="domain" description="Response regulatory" evidence="4">
    <location>
        <begin position="15"/>
        <end position="130"/>
    </location>
</feature>
<evidence type="ECO:0000256" key="3">
    <source>
        <dbReference type="PROSITE-ProRule" id="PRU00169"/>
    </source>
</evidence>
<dbReference type="InterPro" id="IPR001633">
    <property type="entry name" value="EAL_dom"/>
</dbReference>
<dbReference type="Pfam" id="PF00563">
    <property type="entry name" value="EAL"/>
    <property type="match status" value="1"/>
</dbReference>
<dbReference type="PANTHER" id="PTHR33121:SF70">
    <property type="entry name" value="SIGNALING PROTEIN YKOW"/>
    <property type="match status" value="1"/>
</dbReference>
<evidence type="ECO:0000256" key="1">
    <source>
        <dbReference type="ARBA" id="ARBA00018672"/>
    </source>
</evidence>
<keyword evidence="7" id="KW-1185">Reference proteome</keyword>
<accession>A0ABX2HHN8</accession>
<dbReference type="Gene3D" id="3.20.20.450">
    <property type="entry name" value="EAL domain"/>
    <property type="match status" value="1"/>
</dbReference>
<dbReference type="Pfam" id="PF00990">
    <property type="entry name" value="GGDEF"/>
    <property type="match status" value="1"/>
</dbReference>
<evidence type="ECO:0000313" key="7">
    <source>
        <dbReference type="Proteomes" id="UP000669239"/>
    </source>
</evidence>
<evidence type="ECO:0000313" key="6">
    <source>
        <dbReference type="EMBL" id="NSJ48192.1"/>
    </source>
</evidence>
<dbReference type="SUPFAM" id="SSF52172">
    <property type="entry name" value="CheY-like"/>
    <property type="match status" value="1"/>
</dbReference>
<dbReference type="Proteomes" id="UP000669239">
    <property type="component" value="Unassembled WGS sequence"/>
</dbReference>
<dbReference type="NCBIfam" id="TIGR00254">
    <property type="entry name" value="GGDEF"/>
    <property type="match status" value="1"/>
</dbReference>
<sequence>MNDGRRAVMEDYRKTVMVVDSRPEERDAVKMMLSEDYKVLEATGAGDAMLQISCKSMVDAILLGNLRQNGREVGFLDKIRNSGYGSIPVLVILEDSEEDPGLEALDHGAWDYVTRPVRPKTLRNRLDRAVHHCKIPSYNPLVYMSERDRLTGLYNREKMFAETRRMIDRHMDTLFVFLRFDIDRFRLYNAVFGEHRGDKLLTLMAEIIEGIAGCFDICTYGRINADTFCICEPYDSERLHMQVRMVKEELAGFEKNYLLEPTVGAYIVEEPDLAVEEMYIRAFIGSKKCKNKFASYLGFYDMDEGIREVEEAAIASSMQAAMDEEQFVVYFQPKFDIANDRDIGAEALVRWKHPDTGLMPPKHFIPIFEKNGFISRLDFYVWEHVCRLIRKWLGDGICLDPITVNISRISLYNPKLADILSGLIKQYDVPIGLLNLEITESAYVSDPELIQEAIRKLHQAGFILMMDDFGSGYSSLNMLKDIDVDVLKIDMQFLSGGESPGKGKIILESVIQMANNLGMPVIMEGVETQEQTRFLYKIGCNYVQGYYYARPMPQEEYEKKYIYRRKGATL</sequence>
<organism evidence="6 7">
    <name type="scientific">Enterocloster aldenensis</name>
    <dbReference type="NCBI Taxonomy" id="358742"/>
    <lineage>
        <taxon>Bacteria</taxon>
        <taxon>Bacillati</taxon>
        <taxon>Bacillota</taxon>
        <taxon>Clostridia</taxon>
        <taxon>Lachnospirales</taxon>
        <taxon>Lachnospiraceae</taxon>
        <taxon>Enterocloster</taxon>
    </lineage>
</organism>
<dbReference type="InterPro" id="IPR043128">
    <property type="entry name" value="Rev_trsase/Diguanyl_cyclase"/>
</dbReference>
<proteinExistence type="predicted"/>
<dbReference type="PROSITE" id="PS50883">
    <property type="entry name" value="EAL"/>
    <property type="match status" value="1"/>
</dbReference>
<dbReference type="InterPro" id="IPR035919">
    <property type="entry name" value="EAL_sf"/>
</dbReference>
<comment type="function">
    <text evidence="2">May play the central regulatory role in sporulation. It may be an element of the effector pathway responsible for the activation of sporulation genes in response to nutritional stress. Spo0A may act in concert with spo0H (a sigma factor) to control the expression of some genes that are critical to the sporulation process.</text>
</comment>
<dbReference type="InterPro" id="IPR000160">
    <property type="entry name" value="GGDEF_dom"/>
</dbReference>
<name>A0ABX2HHN8_9FIRM</name>
<gene>
    <name evidence="6" type="ORF">G5B36_05705</name>
</gene>
<dbReference type="PANTHER" id="PTHR33121">
    <property type="entry name" value="CYCLIC DI-GMP PHOSPHODIESTERASE PDEF"/>
    <property type="match status" value="1"/>
</dbReference>
<dbReference type="InterPro" id="IPR001789">
    <property type="entry name" value="Sig_transdc_resp-reg_receiver"/>
</dbReference>
<dbReference type="InterPro" id="IPR029787">
    <property type="entry name" value="Nucleotide_cyclase"/>
</dbReference>